<evidence type="ECO:0000256" key="1">
    <source>
        <dbReference type="SAM" id="Coils"/>
    </source>
</evidence>
<organism evidence="2">
    <name type="scientific">Candidatus Kentrum sp. DK</name>
    <dbReference type="NCBI Taxonomy" id="2126562"/>
    <lineage>
        <taxon>Bacteria</taxon>
        <taxon>Pseudomonadati</taxon>
        <taxon>Pseudomonadota</taxon>
        <taxon>Gammaproteobacteria</taxon>
        <taxon>Candidatus Kentrum</taxon>
    </lineage>
</organism>
<keyword evidence="1" id="KW-0175">Coiled coil</keyword>
<proteinExistence type="predicted"/>
<evidence type="ECO:0000313" key="2">
    <source>
        <dbReference type="EMBL" id="VFJ62271.1"/>
    </source>
</evidence>
<dbReference type="SUPFAM" id="SSF52540">
    <property type="entry name" value="P-loop containing nucleoside triphosphate hydrolases"/>
    <property type="match status" value="1"/>
</dbReference>
<gene>
    <name evidence="2" type="ORF">BECKDK2373C_GA0170839_109514</name>
</gene>
<dbReference type="InterPro" id="IPR027417">
    <property type="entry name" value="P-loop_NTPase"/>
</dbReference>
<name>A0A450T6Z4_9GAMM</name>
<feature type="coiled-coil region" evidence="1">
    <location>
        <begin position="261"/>
        <end position="302"/>
    </location>
</feature>
<dbReference type="AlphaFoldDB" id="A0A450T6Z4"/>
<reference evidence="2" key="1">
    <citation type="submission" date="2019-02" db="EMBL/GenBank/DDBJ databases">
        <authorList>
            <person name="Gruber-Vodicka R. H."/>
            <person name="Seah K. B. B."/>
        </authorList>
    </citation>
    <scope>NUCLEOTIDE SEQUENCE</scope>
    <source>
        <strain evidence="2">BECK_DK161</strain>
    </source>
</reference>
<dbReference type="EMBL" id="CAADEY010000095">
    <property type="protein sequence ID" value="VFJ62271.1"/>
    <property type="molecule type" value="Genomic_DNA"/>
</dbReference>
<protein>
    <recommendedName>
        <fullName evidence="3">Sulfotransferase family protein</fullName>
    </recommendedName>
</protein>
<sequence length="437" mass="49919">MKTTIIVGHPHSNYQFVAEQLYAHGLMAARPSRRESLTPVEVGTSLLEAHGLSLNTDTDIRQITPGEIWQGLTLDLLLGNVDQSLWGWADPQSIYLLDFWKKADPGIKFILIYASPALACAATFQNKQVTTEELQRVLDVWRSFNAALLHFFNRNTDRCLLVHVDQVGTDPAAFMKHFSTLADVPYQEVPTRPVQETPVAQNPLELFLAHTLIREYSDVWDTYAELQSTATLPLGSDGQQPEDALERVITAWNTLSGLETKRETEEGQDELQQENELLLLQLHQVQEELEHYYLECQRLNRQSGGATGWGQTGQTTWSNQYQSRYGAADRIKRQLSYRLGATLIEHAGSFKGWLGMPWALRKQVREFRREKKEQGNINLPPLSDYPDAYEAEQCKQHLSYRLGAAMIANARTPLGWLRMPWALRREARDFRRSRGTR</sequence>
<accession>A0A450T6Z4</accession>
<evidence type="ECO:0008006" key="3">
    <source>
        <dbReference type="Google" id="ProtNLM"/>
    </source>
</evidence>
<dbReference type="Gene3D" id="3.40.50.300">
    <property type="entry name" value="P-loop containing nucleotide triphosphate hydrolases"/>
    <property type="match status" value="1"/>
</dbReference>